<evidence type="ECO:0000313" key="3">
    <source>
        <dbReference type="Proteomes" id="UP000887565"/>
    </source>
</evidence>
<reference evidence="4" key="1">
    <citation type="submission" date="2022-11" db="UniProtKB">
        <authorList>
            <consortium name="WormBaseParasite"/>
        </authorList>
    </citation>
    <scope>IDENTIFICATION</scope>
</reference>
<evidence type="ECO:0000313" key="4">
    <source>
        <dbReference type="WBParaSite" id="nRc.2.0.1.t01608-RA"/>
    </source>
</evidence>
<keyword evidence="2" id="KW-0812">Transmembrane</keyword>
<keyword evidence="2" id="KW-1133">Transmembrane helix</keyword>
<keyword evidence="3" id="KW-1185">Reference proteome</keyword>
<accession>A0A915HIY5</accession>
<dbReference type="WBParaSite" id="nRc.2.0.1.t01608-RA">
    <property type="protein sequence ID" value="nRc.2.0.1.t01608-RA"/>
    <property type="gene ID" value="nRc.2.0.1.g01608"/>
</dbReference>
<keyword evidence="2" id="KW-0472">Membrane</keyword>
<evidence type="ECO:0000256" key="2">
    <source>
        <dbReference type="SAM" id="Phobius"/>
    </source>
</evidence>
<name>A0A915HIY5_ROMCU</name>
<organism evidence="3 4">
    <name type="scientific">Romanomermis culicivorax</name>
    <name type="common">Nematode worm</name>
    <dbReference type="NCBI Taxonomy" id="13658"/>
    <lineage>
        <taxon>Eukaryota</taxon>
        <taxon>Metazoa</taxon>
        <taxon>Ecdysozoa</taxon>
        <taxon>Nematoda</taxon>
        <taxon>Enoplea</taxon>
        <taxon>Dorylaimia</taxon>
        <taxon>Mermithida</taxon>
        <taxon>Mermithoidea</taxon>
        <taxon>Mermithidae</taxon>
        <taxon>Romanomermis</taxon>
    </lineage>
</organism>
<proteinExistence type="predicted"/>
<sequence length="111" mass="12722">MPKNLNLSSKLHIAVSIFVIIGNHFVVIDTISSIKNHHRHRKNELVRQLSSDQRQDATIVDTTGSGGKIERDDNGNFASGDENRHYFDETGFDRMLDPPDYIRNYSKNMYS</sequence>
<feature type="region of interest" description="Disordered" evidence="1">
    <location>
        <begin position="48"/>
        <end position="82"/>
    </location>
</feature>
<dbReference type="AlphaFoldDB" id="A0A915HIY5"/>
<dbReference type="Proteomes" id="UP000887565">
    <property type="component" value="Unplaced"/>
</dbReference>
<protein>
    <submittedName>
        <fullName evidence="4">Uncharacterized protein</fullName>
    </submittedName>
</protein>
<evidence type="ECO:0000256" key="1">
    <source>
        <dbReference type="SAM" id="MobiDB-lite"/>
    </source>
</evidence>
<feature type="transmembrane region" description="Helical" evidence="2">
    <location>
        <begin position="12"/>
        <end position="32"/>
    </location>
</feature>